<evidence type="ECO:0000313" key="1">
    <source>
        <dbReference type="EMBL" id="KAI8009721.1"/>
    </source>
</evidence>
<name>A0ACC0H9F5_9ERIC</name>
<comment type="caution">
    <text evidence="1">The sequence shown here is derived from an EMBL/GenBank/DDBJ whole genome shotgun (WGS) entry which is preliminary data.</text>
</comment>
<organism evidence="1 2">
    <name type="scientific">Camellia lanceoleosa</name>
    <dbReference type="NCBI Taxonomy" id="1840588"/>
    <lineage>
        <taxon>Eukaryota</taxon>
        <taxon>Viridiplantae</taxon>
        <taxon>Streptophyta</taxon>
        <taxon>Embryophyta</taxon>
        <taxon>Tracheophyta</taxon>
        <taxon>Spermatophyta</taxon>
        <taxon>Magnoliopsida</taxon>
        <taxon>eudicotyledons</taxon>
        <taxon>Gunneridae</taxon>
        <taxon>Pentapetalae</taxon>
        <taxon>asterids</taxon>
        <taxon>Ericales</taxon>
        <taxon>Theaceae</taxon>
        <taxon>Camellia</taxon>
    </lineage>
</organism>
<proteinExistence type="predicted"/>
<gene>
    <name evidence="1" type="ORF">LOK49_LG06G02226</name>
</gene>
<reference evidence="1 2" key="1">
    <citation type="journal article" date="2022" name="Plant J.">
        <title>Chromosome-level genome of Camellia lanceoleosa provides a valuable resource for understanding genome evolution and self-incompatibility.</title>
        <authorList>
            <person name="Gong W."/>
            <person name="Xiao S."/>
            <person name="Wang L."/>
            <person name="Liao Z."/>
            <person name="Chang Y."/>
            <person name="Mo W."/>
            <person name="Hu G."/>
            <person name="Li W."/>
            <person name="Zhao G."/>
            <person name="Zhu H."/>
            <person name="Hu X."/>
            <person name="Ji K."/>
            <person name="Xiang X."/>
            <person name="Song Q."/>
            <person name="Yuan D."/>
            <person name="Jin S."/>
            <person name="Zhang L."/>
        </authorList>
    </citation>
    <scope>NUCLEOTIDE SEQUENCE [LARGE SCALE GENOMIC DNA]</scope>
    <source>
        <strain evidence="1">SQ_2022a</strain>
    </source>
</reference>
<protein>
    <submittedName>
        <fullName evidence="1">Uncharacterized protein</fullName>
    </submittedName>
</protein>
<dbReference type="Proteomes" id="UP001060215">
    <property type="component" value="Chromosome 5"/>
</dbReference>
<dbReference type="EMBL" id="CM045762">
    <property type="protein sequence ID" value="KAI8009721.1"/>
    <property type="molecule type" value="Genomic_DNA"/>
</dbReference>
<sequence length="101" mass="11090">MFPVKDNSGPRCRILFLGDRSFEFEEVSVVSPSRRGVSIVERGLGLRQAVVVCGHDVQWLVTQLRVALQAPSNLRFLGRLSGGSRTLAVWVRGEKHGGSSI</sequence>
<evidence type="ECO:0000313" key="2">
    <source>
        <dbReference type="Proteomes" id="UP001060215"/>
    </source>
</evidence>
<keyword evidence="2" id="KW-1185">Reference proteome</keyword>
<accession>A0ACC0H9F5</accession>